<evidence type="ECO:0000259" key="1">
    <source>
        <dbReference type="Pfam" id="PF20405"/>
    </source>
</evidence>
<proteinExistence type="predicted"/>
<gene>
    <name evidence="3" type="ORF">EV197_3084</name>
</gene>
<comment type="caution">
    <text evidence="3">The sequence shown here is derived from an EMBL/GenBank/DDBJ whole genome shotgun (WGS) entry which is preliminary data.</text>
</comment>
<reference evidence="3 4" key="1">
    <citation type="submission" date="2019-02" db="EMBL/GenBank/DDBJ databases">
        <title>Genomic Encyclopedia of Type Strains, Phase IV (KMG-IV): sequencing the most valuable type-strain genomes for metagenomic binning, comparative biology and taxonomic classification.</title>
        <authorList>
            <person name="Goeker M."/>
        </authorList>
    </citation>
    <scope>NUCLEOTIDE SEQUENCE [LARGE SCALE GENOMIC DNA]</scope>
    <source>
        <strain evidence="3 4">DSM 17196</strain>
    </source>
</reference>
<dbReference type="Proteomes" id="UP000292262">
    <property type="component" value="Unassembled WGS sequence"/>
</dbReference>
<evidence type="ECO:0000259" key="2">
    <source>
        <dbReference type="Pfam" id="PF25218"/>
    </source>
</evidence>
<feature type="domain" description="Type VI secretion system effector TseH-like" evidence="2">
    <location>
        <begin position="10"/>
        <end position="177"/>
    </location>
</feature>
<accession>A0A4Q7NX76</accession>
<dbReference type="InterPro" id="IPR057382">
    <property type="entry name" value="TseH"/>
</dbReference>
<evidence type="ECO:0000313" key="3">
    <source>
        <dbReference type="EMBL" id="RZS91976.1"/>
    </source>
</evidence>
<keyword evidence="4" id="KW-1185">Reference proteome</keyword>
<dbReference type="Pfam" id="PF25218">
    <property type="entry name" value="TseH"/>
    <property type="match status" value="1"/>
</dbReference>
<name>A0A4Q7NX76_9FLAO</name>
<protein>
    <submittedName>
        <fullName evidence="3">Uncharacterized protein</fullName>
    </submittedName>
</protein>
<organism evidence="3 4">
    <name type="scientific">Aquimarina brevivitae</name>
    <dbReference type="NCBI Taxonomy" id="323412"/>
    <lineage>
        <taxon>Bacteria</taxon>
        <taxon>Pseudomonadati</taxon>
        <taxon>Bacteroidota</taxon>
        <taxon>Flavobacteriia</taxon>
        <taxon>Flavobacteriales</taxon>
        <taxon>Flavobacteriaceae</taxon>
        <taxon>Aquimarina</taxon>
    </lineage>
</organism>
<sequence>MDAMNYTGKIIPLAFPDTFVRHSTEKSLKILPYLGIGTKDYVKAGHAALVLIANKTGKAEYYDFGRYITPYGYGRLRSELTDAELQIPIKAEIDRTGDLVNTEELLVWLQQNPDKTHGTGRMLASVCNCIDYESAKKYLNDLQQQGSIPYKAFGLSGSNCSRMVTETLLNSTDHQKIVKGLRKIKKFTPSTLGNVEKAAIDSPIYEIDKGQLRVYEGSVLRENLTNYFYRYRDNNSVTSTFNFPTHWHYLEGIGSGAYFELQKTDQPDQYVMCRYNDYGRLDFKGIFVNLTQFDISNPYSFVYDSNCHYFHIMQKGEKIRFNRVKTLI</sequence>
<dbReference type="Pfam" id="PF20405">
    <property type="entry name" value="DUF6695"/>
    <property type="match status" value="1"/>
</dbReference>
<feature type="domain" description="DUF6695" evidence="1">
    <location>
        <begin position="248"/>
        <end position="324"/>
    </location>
</feature>
<evidence type="ECO:0000313" key="4">
    <source>
        <dbReference type="Proteomes" id="UP000292262"/>
    </source>
</evidence>
<dbReference type="EMBL" id="SGXE01000005">
    <property type="protein sequence ID" value="RZS91976.1"/>
    <property type="molecule type" value="Genomic_DNA"/>
</dbReference>
<dbReference type="InterPro" id="IPR046517">
    <property type="entry name" value="DUF6695"/>
</dbReference>
<dbReference type="AlphaFoldDB" id="A0A4Q7NX76"/>